<evidence type="ECO:0000256" key="6">
    <source>
        <dbReference type="ARBA" id="ARBA00023136"/>
    </source>
</evidence>
<evidence type="ECO:0000259" key="12">
    <source>
        <dbReference type="PROSITE" id="PS50885"/>
    </source>
</evidence>
<dbReference type="EMBL" id="JACSQG010000001">
    <property type="protein sequence ID" value="MBD7976195.1"/>
    <property type="molecule type" value="Genomic_DNA"/>
</dbReference>
<feature type="transmembrane region" description="Helical" evidence="10">
    <location>
        <begin position="20"/>
        <end position="40"/>
    </location>
</feature>
<feature type="domain" description="HAMP" evidence="12">
    <location>
        <begin position="345"/>
        <end position="397"/>
    </location>
</feature>
<keyword evidence="6 10" id="KW-0472">Membrane</keyword>
<sequence>MKTLLSPAMALMNRLSFAKKFGLISVVFFLPILVTSFYLLRDAYEQFIRTEAARTSLSLLGDSLAVRRELGDLKDLLIIRARSPQTDRQALDTRIASLQDGLLTRLQGLAAPLLDDRQREAIEQARNDLLHRLQSILAETSHANQAAMVERLHGEAQVFVSLVGGESGLSQDPERTVRQQIELFTRATPKVLDLISQVRAIGSSALGQGALTSADSNRLDELLTGMDQLRGEYALSLDAVLRDDEAAERLAEPARRSQGSLARVSELLDEQLILADTLDAPWLQFHDQISQALALTHGLEDATLAVLDAALGERRDAQRKQMILLVGAMLAVVLLIAYLYAAFFVSIRTTLKSLGRTMKHVAAGDLTVECRVDSRDELAELGKVFNASVAQIRVLIERVGQTVGEVDNQARRVEAISAQSHQAVTEQRSRIEQVATAMNEMSATAQEVARSAAAAAVSAQGANEETEGGRTLVGTQVSGIQGLAGDLERSVDVINRLAGDSQAIGQVLDVIKTVAEQTNLLALNAAIEAARAGEQGRGFAVVAEEVRNLAQRTQQSTAEIEQMIARLHQGVGAAVEVMHSSHQQADTTVSHAGAVQQALDNILAAVGNIVDQNQQIATAVEQQTVVAHDIDQNIVQISQAGELTSAGASETAEASRELSGSVARLQQLIGAFRV</sequence>
<dbReference type="PROSITE" id="PS50111">
    <property type="entry name" value="CHEMOTAXIS_TRANSDUC_2"/>
    <property type="match status" value="1"/>
</dbReference>
<dbReference type="PANTHER" id="PTHR32089:SF119">
    <property type="entry name" value="METHYL-ACCEPTING CHEMOTAXIS PROTEIN CTPL"/>
    <property type="match status" value="1"/>
</dbReference>
<keyword evidence="4 10" id="KW-0812">Transmembrane</keyword>
<organism evidence="13 14">
    <name type="scientific">Serpens gallinarum</name>
    <dbReference type="NCBI Taxonomy" id="2763075"/>
    <lineage>
        <taxon>Bacteria</taxon>
        <taxon>Pseudomonadati</taxon>
        <taxon>Pseudomonadota</taxon>
        <taxon>Gammaproteobacteria</taxon>
        <taxon>Pseudomonadales</taxon>
        <taxon>Pseudomonadaceae</taxon>
        <taxon>Pseudomonas</taxon>
    </lineage>
</organism>
<dbReference type="PROSITE" id="PS50885">
    <property type="entry name" value="HAMP"/>
    <property type="match status" value="1"/>
</dbReference>
<comment type="caution">
    <text evidence="13">The sequence shown here is derived from an EMBL/GenBank/DDBJ whole genome shotgun (WGS) entry which is preliminary data.</text>
</comment>
<keyword evidence="2" id="KW-1003">Cell membrane</keyword>
<comment type="subcellular location">
    <subcellularLocation>
        <location evidence="1">Cell membrane</location>
        <topology evidence="1">Multi-pass membrane protein</topology>
    </subcellularLocation>
</comment>
<evidence type="ECO:0000313" key="13">
    <source>
        <dbReference type="EMBL" id="MBD7976195.1"/>
    </source>
</evidence>
<keyword evidence="7 9" id="KW-0807">Transducer</keyword>
<evidence type="ECO:0000313" key="14">
    <source>
        <dbReference type="Proteomes" id="UP000611945"/>
    </source>
</evidence>
<evidence type="ECO:0000256" key="5">
    <source>
        <dbReference type="ARBA" id="ARBA00022989"/>
    </source>
</evidence>
<dbReference type="Proteomes" id="UP000611945">
    <property type="component" value="Unassembled WGS sequence"/>
</dbReference>
<evidence type="ECO:0000256" key="10">
    <source>
        <dbReference type="SAM" id="Phobius"/>
    </source>
</evidence>
<dbReference type="Pfam" id="PF00672">
    <property type="entry name" value="HAMP"/>
    <property type="match status" value="1"/>
</dbReference>
<evidence type="ECO:0000256" key="8">
    <source>
        <dbReference type="ARBA" id="ARBA00029447"/>
    </source>
</evidence>
<dbReference type="InterPro" id="IPR003660">
    <property type="entry name" value="HAMP_dom"/>
</dbReference>
<dbReference type="SMART" id="SM00283">
    <property type="entry name" value="MA"/>
    <property type="match status" value="1"/>
</dbReference>
<keyword evidence="3" id="KW-0488">Methylation</keyword>
<accession>A0ABR8TK90</accession>
<proteinExistence type="inferred from homology"/>
<reference evidence="13 14" key="1">
    <citation type="submission" date="2020-08" db="EMBL/GenBank/DDBJ databases">
        <title>A Genomic Blueprint of the Chicken Gut Microbiome.</title>
        <authorList>
            <person name="Gilroy R."/>
            <person name="Ravi A."/>
            <person name="Getino M."/>
            <person name="Pursley I."/>
            <person name="Horton D.L."/>
            <person name="Alikhan N.-F."/>
            <person name="Baker D."/>
            <person name="Gharbi K."/>
            <person name="Hall N."/>
            <person name="Watson M."/>
            <person name="Adriaenssens E.M."/>
            <person name="Foster-Nyarko E."/>
            <person name="Jarju S."/>
            <person name="Secka A."/>
            <person name="Antonio M."/>
            <person name="Oren A."/>
            <person name="Chaudhuri R."/>
            <person name="La Ragione R.M."/>
            <person name="Hildebrand F."/>
            <person name="Pallen M.J."/>
        </authorList>
    </citation>
    <scope>NUCLEOTIDE SEQUENCE [LARGE SCALE GENOMIC DNA]</scope>
    <source>
        <strain evidence="13 14">Sa2CUA2</strain>
    </source>
</reference>
<dbReference type="CDD" id="cd06225">
    <property type="entry name" value="HAMP"/>
    <property type="match status" value="1"/>
</dbReference>
<dbReference type="InterPro" id="IPR004089">
    <property type="entry name" value="MCPsignal_dom"/>
</dbReference>
<evidence type="ECO:0000256" key="3">
    <source>
        <dbReference type="ARBA" id="ARBA00022481"/>
    </source>
</evidence>
<dbReference type="InterPro" id="IPR004090">
    <property type="entry name" value="Chemotax_Me-accpt_rcpt"/>
</dbReference>
<feature type="domain" description="Methyl-accepting transducer" evidence="11">
    <location>
        <begin position="402"/>
        <end position="638"/>
    </location>
</feature>
<keyword evidence="14" id="KW-1185">Reference proteome</keyword>
<dbReference type="PRINTS" id="PR00260">
    <property type="entry name" value="CHEMTRNSDUCR"/>
</dbReference>
<feature type="transmembrane region" description="Helical" evidence="10">
    <location>
        <begin position="323"/>
        <end position="347"/>
    </location>
</feature>
<evidence type="ECO:0000256" key="1">
    <source>
        <dbReference type="ARBA" id="ARBA00004651"/>
    </source>
</evidence>
<dbReference type="Pfam" id="PF00015">
    <property type="entry name" value="MCPsignal"/>
    <property type="match status" value="1"/>
</dbReference>
<dbReference type="SMART" id="SM00304">
    <property type="entry name" value="HAMP"/>
    <property type="match status" value="2"/>
</dbReference>
<evidence type="ECO:0000256" key="2">
    <source>
        <dbReference type="ARBA" id="ARBA00022475"/>
    </source>
</evidence>
<dbReference type="CDD" id="cd11386">
    <property type="entry name" value="MCP_signal"/>
    <property type="match status" value="1"/>
</dbReference>
<dbReference type="SUPFAM" id="SSF58104">
    <property type="entry name" value="Methyl-accepting chemotaxis protein (MCP) signaling domain"/>
    <property type="match status" value="1"/>
</dbReference>
<name>A0ABR8TK90_9PSED</name>
<evidence type="ECO:0000256" key="4">
    <source>
        <dbReference type="ARBA" id="ARBA00022692"/>
    </source>
</evidence>
<dbReference type="PANTHER" id="PTHR32089">
    <property type="entry name" value="METHYL-ACCEPTING CHEMOTAXIS PROTEIN MCPB"/>
    <property type="match status" value="1"/>
</dbReference>
<evidence type="ECO:0000256" key="9">
    <source>
        <dbReference type="PROSITE-ProRule" id="PRU00284"/>
    </source>
</evidence>
<protein>
    <submittedName>
        <fullName evidence="13">Methyl-accepting chemotaxis protein</fullName>
    </submittedName>
</protein>
<gene>
    <name evidence="13" type="ORF">H9642_03225</name>
</gene>
<keyword evidence="5 10" id="KW-1133">Transmembrane helix</keyword>
<evidence type="ECO:0000256" key="7">
    <source>
        <dbReference type="ARBA" id="ARBA00023224"/>
    </source>
</evidence>
<evidence type="ECO:0000259" key="11">
    <source>
        <dbReference type="PROSITE" id="PS50111"/>
    </source>
</evidence>
<comment type="similarity">
    <text evidence="8">Belongs to the methyl-accepting chemotaxis (MCP) protein family.</text>
</comment>
<dbReference type="Gene3D" id="1.10.287.950">
    <property type="entry name" value="Methyl-accepting chemotaxis protein"/>
    <property type="match status" value="1"/>
</dbReference>